<dbReference type="OMA" id="MPAYNIQ"/>
<reference evidence="6 7" key="1">
    <citation type="submission" date="2016-03" db="EMBL/GenBank/DDBJ databases">
        <title>Whole genome sequencing of Grifola frondosa 9006-11.</title>
        <authorList>
            <person name="Min B."/>
            <person name="Park H."/>
            <person name="Kim J.-G."/>
            <person name="Cho H."/>
            <person name="Oh Y.-L."/>
            <person name="Kong W.-S."/>
            <person name="Choi I.-G."/>
        </authorList>
    </citation>
    <scope>NUCLEOTIDE SEQUENCE [LARGE SCALE GENOMIC DNA]</scope>
    <source>
        <strain evidence="6 7">9006-11</strain>
    </source>
</reference>
<dbReference type="GO" id="GO:0016973">
    <property type="term" value="P:poly(A)+ mRNA export from nucleus"/>
    <property type="evidence" value="ECO:0007669"/>
    <property type="project" value="TreeGrafter"/>
</dbReference>
<dbReference type="InterPro" id="IPR017923">
    <property type="entry name" value="TFIIS_N"/>
</dbReference>
<dbReference type="Proteomes" id="UP000092993">
    <property type="component" value="Unassembled WGS sequence"/>
</dbReference>
<dbReference type="GO" id="GO:0005634">
    <property type="term" value="C:nucleus"/>
    <property type="evidence" value="ECO:0007669"/>
    <property type="project" value="UniProtKB-SubCell"/>
</dbReference>
<dbReference type="InterPro" id="IPR051037">
    <property type="entry name" value="RNAPII_TF_IWS1"/>
</dbReference>
<dbReference type="PANTHER" id="PTHR46010:SF1">
    <property type="entry name" value="PROTEIN IWS1 HOMOLOG"/>
    <property type="match status" value="1"/>
</dbReference>
<keyword evidence="3" id="KW-0539">Nucleus</keyword>
<dbReference type="Pfam" id="PF08711">
    <property type="entry name" value="Med26"/>
    <property type="match status" value="1"/>
</dbReference>
<gene>
    <name evidence="6" type="primary">IWS1</name>
    <name evidence="6" type="ORF">A0H81_07640</name>
</gene>
<feature type="region of interest" description="Disordered" evidence="4">
    <location>
        <begin position="1"/>
        <end position="113"/>
    </location>
</feature>
<evidence type="ECO:0000256" key="1">
    <source>
        <dbReference type="ARBA" id="ARBA00037349"/>
    </source>
</evidence>
<dbReference type="PROSITE" id="PS51319">
    <property type="entry name" value="TFIIS_N"/>
    <property type="match status" value="1"/>
</dbReference>
<name>A0A1C7M7U6_GRIFR</name>
<comment type="function">
    <text evidence="1">Transcription factor involved in RNA polymerase II transcription regulation. May function in both SPT15/TBP post-recruitment and recruitment steps of transcription.</text>
</comment>
<comment type="caution">
    <text evidence="6">The sequence shown here is derived from an EMBL/GenBank/DDBJ whole genome shotgun (WGS) entry which is preliminary data.</text>
</comment>
<dbReference type="EMBL" id="LUGG01000009">
    <property type="protein sequence ID" value="OBZ72479.1"/>
    <property type="molecule type" value="Genomic_DNA"/>
</dbReference>
<comment type="similarity">
    <text evidence="2">Belongs to the IWS1 family.</text>
</comment>
<feature type="domain" description="TFIIS N-terminal" evidence="5">
    <location>
        <begin position="201"/>
        <end position="279"/>
    </location>
</feature>
<organism evidence="6 7">
    <name type="scientific">Grifola frondosa</name>
    <name type="common">Maitake</name>
    <name type="synonym">Polyporus frondosus</name>
    <dbReference type="NCBI Taxonomy" id="5627"/>
    <lineage>
        <taxon>Eukaryota</taxon>
        <taxon>Fungi</taxon>
        <taxon>Dikarya</taxon>
        <taxon>Basidiomycota</taxon>
        <taxon>Agaricomycotina</taxon>
        <taxon>Agaricomycetes</taxon>
        <taxon>Polyporales</taxon>
        <taxon>Grifolaceae</taxon>
        <taxon>Grifola</taxon>
    </lineage>
</organism>
<dbReference type="InterPro" id="IPR035441">
    <property type="entry name" value="TFIIS/LEDGF_dom_sf"/>
</dbReference>
<proteinExistence type="inferred from homology"/>
<evidence type="ECO:0000313" key="6">
    <source>
        <dbReference type="EMBL" id="OBZ72479.1"/>
    </source>
</evidence>
<dbReference type="STRING" id="5627.A0A1C7M7U6"/>
<accession>A0A1C7M7U6</accession>
<dbReference type="Gene3D" id="1.20.930.10">
    <property type="entry name" value="Conserved domain common to transcription factors TFIIS, elongin A, CRSP70"/>
    <property type="match status" value="1"/>
</dbReference>
<evidence type="ECO:0000313" key="7">
    <source>
        <dbReference type="Proteomes" id="UP000092993"/>
    </source>
</evidence>
<evidence type="ECO:0000256" key="4">
    <source>
        <dbReference type="SAM" id="MobiDB-lite"/>
    </source>
</evidence>
<dbReference type="OrthoDB" id="21124at2759"/>
<evidence type="ECO:0000256" key="2">
    <source>
        <dbReference type="ARBA" id="ARBA00037992"/>
    </source>
</evidence>
<dbReference type="AlphaFoldDB" id="A0A1C7M7U6"/>
<evidence type="ECO:0000256" key="3">
    <source>
        <dbReference type="PROSITE-ProRule" id="PRU00649"/>
    </source>
</evidence>
<comment type="subcellular location">
    <subcellularLocation>
        <location evidence="3">Nucleus</location>
    </subcellularLocation>
</comment>
<protein>
    <submittedName>
        <fullName evidence="6">Transcription factor IWS1</fullName>
    </submittedName>
</protein>
<evidence type="ECO:0000259" key="5">
    <source>
        <dbReference type="PROSITE" id="PS51319"/>
    </source>
</evidence>
<dbReference type="PANTHER" id="PTHR46010">
    <property type="entry name" value="PROTEIN IWS1 HOMOLOG"/>
    <property type="match status" value="1"/>
</dbReference>
<keyword evidence="7" id="KW-1185">Reference proteome</keyword>
<sequence length="426" mass="47643">MADEDDSLAIAIFGHSDSDLSSDENDEVPQPPPVRQAPPVREDYESSADSASADEYVQEKRAPKPKRRTRPRRGEDEGEGEPPSSQRKRKRKKAPVDLDQLPPQRAGKAKLDMQIEAILKPKRASRPKRKKKDADEDVLDRYADEEVSRLREAMLAAAADDAQANREKLPATAKLRLLPQVMEVLRKSSLVQSIMDNNLLEGVAKWLEPLPDHSLPALDIQKEFFPILKKMEFIDTPVLKDAKLGKVVIFYTKCKRVTPDIARIANDLVSAWSRPIIKRSASYRDRVIPISQDIDGERGARTGERLNAILARARESDKNRVRKNAVMIPQRELGSYTVAPRANAGMKSNPDEKDLDEGLIGVSPRRAVVYDPCNIGLTTTCLATDVRFNALQITSSTALNLKILCSSLSCTTTVLLPVFHPNFHYR</sequence>